<reference evidence="10" key="1">
    <citation type="journal article" date="2019" name="Int. J. Syst. Evol. Microbiol.">
        <title>The Global Catalogue of Microorganisms (GCM) 10K type strain sequencing project: providing services to taxonomists for standard genome sequencing and annotation.</title>
        <authorList>
            <consortium name="The Broad Institute Genomics Platform"/>
            <consortium name="The Broad Institute Genome Sequencing Center for Infectious Disease"/>
            <person name="Wu L."/>
            <person name="Ma J."/>
        </authorList>
    </citation>
    <scope>NUCLEOTIDE SEQUENCE [LARGE SCALE GENOMIC DNA]</scope>
    <source>
        <strain evidence="10">TISTR 1535</strain>
    </source>
</reference>
<evidence type="ECO:0000256" key="1">
    <source>
        <dbReference type="ARBA" id="ARBA00015991"/>
    </source>
</evidence>
<keyword evidence="6" id="KW-0175">Coiled coil</keyword>
<comment type="similarity">
    <text evidence="5">Belongs to the acylphosphatase family.</text>
</comment>
<dbReference type="Gene3D" id="3.30.70.100">
    <property type="match status" value="1"/>
</dbReference>
<dbReference type="Pfam" id="PF00708">
    <property type="entry name" value="Acylphosphatase"/>
    <property type="match status" value="1"/>
</dbReference>
<keyword evidence="10" id="KW-1185">Reference proteome</keyword>
<evidence type="ECO:0000256" key="3">
    <source>
        <dbReference type="PROSITE-ProRule" id="PRU00409"/>
    </source>
</evidence>
<evidence type="ECO:0000256" key="4">
    <source>
        <dbReference type="PROSITE-ProRule" id="PRU00520"/>
    </source>
</evidence>
<dbReference type="InterPro" id="IPR036046">
    <property type="entry name" value="Acylphosphatase-like_dom_sf"/>
</dbReference>
<name>A0ABW5V8H8_9BACI</name>
<dbReference type="EMBL" id="JBHUNA010000018">
    <property type="protein sequence ID" value="MFD2760930.1"/>
    <property type="molecule type" value="Genomic_DNA"/>
</dbReference>
<dbReference type="Proteomes" id="UP001597502">
    <property type="component" value="Unassembled WGS sequence"/>
</dbReference>
<dbReference type="PANTHER" id="PTHR21621">
    <property type="entry name" value="RIBOSOMAL PROTEIN S6 MODIFICATION PROTEIN"/>
    <property type="match status" value="1"/>
</dbReference>
<evidence type="ECO:0000313" key="10">
    <source>
        <dbReference type="Proteomes" id="UP001597502"/>
    </source>
</evidence>
<dbReference type="GO" id="GO:0003998">
    <property type="term" value="F:acylphosphatase activity"/>
    <property type="evidence" value="ECO:0007669"/>
    <property type="project" value="UniProtKB-EC"/>
</dbReference>
<protein>
    <recommendedName>
        <fullName evidence="1">Acylphosphatase</fullName>
    </recommendedName>
    <alternativeName>
        <fullName evidence="2">Acylphosphate phosphohydrolase</fullName>
    </alternativeName>
</protein>
<keyword evidence="3" id="KW-0547">Nucleotide-binding</keyword>
<evidence type="ECO:0000259" key="8">
    <source>
        <dbReference type="PROSITE" id="PS51160"/>
    </source>
</evidence>
<dbReference type="PROSITE" id="PS51160">
    <property type="entry name" value="ACYLPHOSPHATASE_3"/>
    <property type="match status" value="1"/>
</dbReference>
<dbReference type="RefSeq" id="WP_382392908.1">
    <property type="nucleotide sequence ID" value="NZ_JBHUNA010000018.1"/>
</dbReference>
<dbReference type="PANTHER" id="PTHR21621:SF0">
    <property type="entry name" value="BETA-CITRYLGLUTAMATE SYNTHASE B-RELATED"/>
    <property type="match status" value="1"/>
</dbReference>
<organism evidence="9 10">
    <name type="scientific">Lentibacillus juripiscarius</name>
    <dbReference type="NCBI Taxonomy" id="257446"/>
    <lineage>
        <taxon>Bacteria</taxon>
        <taxon>Bacillati</taxon>
        <taxon>Bacillota</taxon>
        <taxon>Bacilli</taxon>
        <taxon>Bacillales</taxon>
        <taxon>Bacillaceae</taxon>
        <taxon>Lentibacillus</taxon>
    </lineage>
</organism>
<keyword evidence="9" id="KW-0378">Hydrolase</keyword>
<proteinExistence type="inferred from homology"/>
<feature type="domain" description="ATP-grasp" evidence="7">
    <location>
        <begin position="100"/>
        <end position="350"/>
    </location>
</feature>
<comment type="caution">
    <text evidence="4">Lacks conserved residue(s) required for the propagation of feature annotation.</text>
</comment>
<evidence type="ECO:0000259" key="7">
    <source>
        <dbReference type="PROSITE" id="PS50975"/>
    </source>
</evidence>
<comment type="caution">
    <text evidence="9">The sequence shown here is derived from an EMBL/GenBank/DDBJ whole genome shotgun (WGS) entry which is preliminary data.</text>
</comment>
<feature type="coiled-coil region" evidence="6">
    <location>
        <begin position="488"/>
        <end position="515"/>
    </location>
</feature>
<evidence type="ECO:0000256" key="2">
    <source>
        <dbReference type="ARBA" id="ARBA00032904"/>
    </source>
</evidence>
<dbReference type="PROSITE" id="PS50975">
    <property type="entry name" value="ATP_GRASP"/>
    <property type="match status" value="1"/>
</dbReference>
<evidence type="ECO:0000313" key="9">
    <source>
        <dbReference type="EMBL" id="MFD2760930.1"/>
    </source>
</evidence>
<keyword evidence="3" id="KW-0067">ATP-binding</keyword>
<dbReference type="Gene3D" id="3.30.470.20">
    <property type="entry name" value="ATP-grasp fold, B domain"/>
    <property type="match status" value="2"/>
</dbReference>
<dbReference type="SUPFAM" id="SSF54975">
    <property type="entry name" value="Acylphosphatase/BLUF domain-like"/>
    <property type="match status" value="1"/>
</dbReference>
<dbReference type="SUPFAM" id="SSF56059">
    <property type="entry name" value="Glutathione synthetase ATP-binding domain-like"/>
    <property type="match status" value="1"/>
</dbReference>
<dbReference type="InterPro" id="IPR001792">
    <property type="entry name" value="Acylphosphatase-like_dom"/>
</dbReference>
<dbReference type="InterPro" id="IPR003806">
    <property type="entry name" value="ATP-grasp_PylC-type"/>
</dbReference>
<dbReference type="InterPro" id="IPR011761">
    <property type="entry name" value="ATP-grasp"/>
</dbReference>
<evidence type="ECO:0000256" key="6">
    <source>
        <dbReference type="SAM" id="Coils"/>
    </source>
</evidence>
<dbReference type="Pfam" id="PF02655">
    <property type="entry name" value="ATP-grasp_3"/>
    <property type="match status" value="1"/>
</dbReference>
<accession>A0ABW5V8H8</accession>
<sequence length="541" mass="61480">MKEKQGISLPQLTNEIVKNARKTRLDAFAVALEGWRRGLKLKWYTKDSEHFDDMVIFGVNPPGRLFSLSSEKRTHYFFRTRGDKVTNEAVDIGSEKDDTKEWMKKAGVPIPQGTGFTEDATDEEIINYAKSLDFPLVLKPTNASLGNGVVTNIQNEEEFIKVVYYVRDELGYGEVVVEQHVQGEEYRVYVIEDQVVAAYNRVPANIIGDGTHNIEELIELKNHERKKNARLNSCLIEMDKEIQEFIESTGYRLDSIPEKGEKIFLRQKTNISSGGDPIDVTDSMPEHYKNVAINALKAVPGLYHGGVDIIVNGNKAVVIELNPTAQIGGILFPLKGKARNIPGAIIDYYFPETKGMDTSDSQIYFDLLDVLEPLENRSALEVEVTPAPIGHLHAKRFVVTGNVQRYSYHRWLKKQAMDRHLHGYVKNMVFDEIEIVVAGTSKANVAEFRKIINQYPQGSKVTNIEEENYDEPVMVGFEIEETFNVTSAKSVQHAMRKMEKDLNHMTKQKNRTEKDNRQILESTSWKVTEPLRKMGALVKKK</sequence>
<evidence type="ECO:0000256" key="5">
    <source>
        <dbReference type="RuleBase" id="RU004168"/>
    </source>
</evidence>
<feature type="domain" description="Acylphosphatase-like" evidence="8">
    <location>
        <begin position="394"/>
        <end position="481"/>
    </location>
</feature>
<gene>
    <name evidence="9" type="ORF">ACFSUO_08115</name>
</gene>